<organism evidence="2 3">
    <name type="scientific">Orbilia ellipsospora</name>
    <dbReference type="NCBI Taxonomy" id="2528407"/>
    <lineage>
        <taxon>Eukaryota</taxon>
        <taxon>Fungi</taxon>
        <taxon>Dikarya</taxon>
        <taxon>Ascomycota</taxon>
        <taxon>Pezizomycotina</taxon>
        <taxon>Orbiliomycetes</taxon>
        <taxon>Orbiliales</taxon>
        <taxon>Orbiliaceae</taxon>
        <taxon>Orbilia</taxon>
    </lineage>
</organism>
<dbReference type="AlphaFoldDB" id="A0AAV9XK05"/>
<protein>
    <recommendedName>
        <fullName evidence="4">Secreted protein</fullName>
    </recommendedName>
</protein>
<accession>A0AAV9XK05</accession>
<gene>
    <name evidence="2" type="ORF">TWF694_006365</name>
</gene>
<keyword evidence="1" id="KW-0732">Signal</keyword>
<proteinExistence type="predicted"/>
<dbReference type="Proteomes" id="UP001365542">
    <property type="component" value="Unassembled WGS sequence"/>
</dbReference>
<name>A0AAV9XK05_9PEZI</name>
<evidence type="ECO:0000313" key="3">
    <source>
        <dbReference type="Proteomes" id="UP001365542"/>
    </source>
</evidence>
<feature type="chain" id="PRO_5043664924" description="Secreted protein" evidence="1">
    <location>
        <begin position="22"/>
        <end position="97"/>
    </location>
</feature>
<dbReference type="EMBL" id="JAVHJO010000002">
    <property type="protein sequence ID" value="KAK6542410.1"/>
    <property type="molecule type" value="Genomic_DNA"/>
</dbReference>
<evidence type="ECO:0008006" key="4">
    <source>
        <dbReference type="Google" id="ProtNLM"/>
    </source>
</evidence>
<reference evidence="2 3" key="1">
    <citation type="submission" date="2019-10" db="EMBL/GenBank/DDBJ databases">
        <authorList>
            <person name="Palmer J.M."/>
        </authorList>
    </citation>
    <scope>NUCLEOTIDE SEQUENCE [LARGE SCALE GENOMIC DNA]</scope>
    <source>
        <strain evidence="2 3">TWF694</strain>
    </source>
</reference>
<evidence type="ECO:0000256" key="1">
    <source>
        <dbReference type="SAM" id="SignalP"/>
    </source>
</evidence>
<feature type="signal peptide" evidence="1">
    <location>
        <begin position="1"/>
        <end position="21"/>
    </location>
</feature>
<comment type="caution">
    <text evidence="2">The sequence shown here is derived from an EMBL/GenBank/DDBJ whole genome shotgun (WGS) entry which is preliminary data.</text>
</comment>
<sequence>MKLLSLVDILTITACVELATAVKIAASHSQVHTSGCTRDNCLRAMIARKTAATPFCPGFMASTATATTSLGPWATQCKMNHSRISSACKCMFPPTPT</sequence>
<evidence type="ECO:0000313" key="2">
    <source>
        <dbReference type="EMBL" id="KAK6542410.1"/>
    </source>
</evidence>
<keyword evidence="3" id="KW-1185">Reference proteome</keyword>